<dbReference type="Proteomes" id="UP000727962">
    <property type="component" value="Unassembled WGS sequence"/>
</dbReference>
<proteinExistence type="inferred from homology"/>
<keyword evidence="4 7" id="KW-0812">Transmembrane</keyword>
<evidence type="ECO:0000256" key="2">
    <source>
        <dbReference type="ARBA" id="ARBA00005811"/>
    </source>
</evidence>
<accession>A0A931LVD1</accession>
<dbReference type="PANTHER" id="PTHR30558:SF3">
    <property type="entry name" value="BIOPOLYMER TRANSPORT PROTEIN EXBD-RELATED"/>
    <property type="match status" value="1"/>
</dbReference>
<evidence type="ECO:0000256" key="3">
    <source>
        <dbReference type="ARBA" id="ARBA00022475"/>
    </source>
</evidence>
<evidence type="ECO:0000256" key="4">
    <source>
        <dbReference type="ARBA" id="ARBA00022692"/>
    </source>
</evidence>
<sequence length="141" mass="15420">MPAAMRKRMRIAPRGRVDDPEIIVIPMIDVMMFLLFFFMVASLAMAVQNGIPVNLPKAATSREQNAQTVTITLRADGSTFLNTGRVEIGQLQAKLAALGVTPRTFITINADERVILGRVIAAMDEARKAGVTSFGFATNRR</sequence>
<evidence type="ECO:0000256" key="1">
    <source>
        <dbReference type="ARBA" id="ARBA00004162"/>
    </source>
</evidence>
<evidence type="ECO:0000313" key="10">
    <source>
        <dbReference type="Proteomes" id="UP000727962"/>
    </source>
</evidence>
<organism evidence="9 10">
    <name type="scientific">Fimbriimonas ginsengisoli</name>
    <dbReference type="NCBI Taxonomy" id="1005039"/>
    <lineage>
        <taxon>Bacteria</taxon>
        <taxon>Bacillati</taxon>
        <taxon>Armatimonadota</taxon>
        <taxon>Fimbriimonadia</taxon>
        <taxon>Fimbriimonadales</taxon>
        <taxon>Fimbriimonadaceae</taxon>
        <taxon>Fimbriimonas</taxon>
    </lineage>
</organism>
<comment type="similarity">
    <text evidence="2 7">Belongs to the ExbD/TolR family.</text>
</comment>
<dbReference type="AlphaFoldDB" id="A0A931LVD1"/>
<protein>
    <submittedName>
        <fullName evidence="9">Biopolymer transporter ExbD</fullName>
    </submittedName>
</protein>
<evidence type="ECO:0000256" key="7">
    <source>
        <dbReference type="RuleBase" id="RU003879"/>
    </source>
</evidence>
<name>A0A931LVD1_FIMGI</name>
<gene>
    <name evidence="9" type="ORF">HYR64_00520</name>
</gene>
<dbReference type="PANTHER" id="PTHR30558">
    <property type="entry name" value="EXBD MEMBRANE COMPONENT OF PMF-DRIVEN MACROMOLECULE IMPORT SYSTEM"/>
    <property type="match status" value="1"/>
</dbReference>
<keyword evidence="5 8" id="KW-1133">Transmembrane helix</keyword>
<keyword evidence="7" id="KW-0813">Transport</keyword>
<comment type="caution">
    <text evidence="9">The sequence shown here is derived from an EMBL/GenBank/DDBJ whole genome shotgun (WGS) entry which is preliminary data.</text>
</comment>
<keyword evidence="3" id="KW-1003">Cell membrane</keyword>
<feature type="transmembrane region" description="Helical" evidence="8">
    <location>
        <begin position="21"/>
        <end position="47"/>
    </location>
</feature>
<dbReference type="GO" id="GO:0022857">
    <property type="term" value="F:transmembrane transporter activity"/>
    <property type="evidence" value="ECO:0007669"/>
    <property type="project" value="InterPro"/>
</dbReference>
<dbReference type="InterPro" id="IPR003400">
    <property type="entry name" value="ExbD"/>
</dbReference>
<comment type="subcellular location">
    <subcellularLocation>
        <location evidence="1">Cell membrane</location>
        <topology evidence="1">Single-pass membrane protein</topology>
    </subcellularLocation>
    <subcellularLocation>
        <location evidence="7">Cell membrane</location>
        <topology evidence="7">Single-pass type II membrane protein</topology>
    </subcellularLocation>
</comment>
<dbReference type="Pfam" id="PF02472">
    <property type="entry name" value="ExbD"/>
    <property type="match status" value="1"/>
</dbReference>
<dbReference type="Gene3D" id="3.30.420.270">
    <property type="match status" value="1"/>
</dbReference>
<dbReference type="EMBL" id="JACOSL010000003">
    <property type="protein sequence ID" value="MBI1755575.1"/>
    <property type="molecule type" value="Genomic_DNA"/>
</dbReference>
<evidence type="ECO:0000256" key="5">
    <source>
        <dbReference type="ARBA" id="ARBA00022989"/>
    </source>
</evidence>
<evidence type="ECO:0000313" key="9">
    <source>
        <dbReference type="EMBL" id="MBI1755575.1"/>
    </source>
</evidence>
<keyword evidence="7" id="KW-0653">Protein transport</keyword>
<evidence type="ECO:0000256" key="8">
    <source>
        <dbReference type="SAM" id="Phobius"/>
    </source>
</evidence>
<dbReference type="GO" id="GO:0005886">
    <property type="term" value="C:plasma membrane"/>
    <property type="evidence" value="ECO:0007669"/>
    <property type="project" value="UniProtKB-SubCell"/>
</dbReference>
<evidence type="ECO:0000256" key="6">
    <source>
        <dbReference type="ARBA" id="ARBA00023136"/>
    </source>
</evidence>
<reference evidence="9" key="1">
    <citation type="submission" date="2020-07" db="EMBL/GenBank/DDBJ databases">
        <title>Huge and variable diversity of episymbiotic CPR bacteria and DPANN archaea in groundwater ecosystems.</title>
        <authorList>
            <person name="He C.Y."/>
            <person name="Keren R."/>
            <person name="Whittaker M."/>
            <person name="Farag I.F."/>
            <person name="Doudna J."/>
            <person name="Cate J.H.D."/>
            <person name="Banfield J.F."/>
        </authorList>
    </citation>
    <scope>NUCLEOTIDE SEQUENCE</scope>
    <source>
        <strain evidence="9">NC_groundwater_17_Pr7_B-0.1um_64_12</strain>
    </source>
</reference>
<dbReference type="GO" id="GO:0015031">
    <property type="term" value="P:protein transport"/>
    <property type="evidence" value="ECO:0007669"/>
    <property type="project" value="UniProtKB-KW"/>
</dbReference>
<keyword evidence="6 8" id="KW-0472">Membrane</keyword>